<comment type="caution">
    <text evidence="11">The sequence shown here is derived from an EMBL/GenBank/DDBJ whole genome shotgun (WGS) entry which is preliminary data.</text>
</comment>
<dbReference type="SUPFAM" id="SSF51261">
    <property type="entry name" value="Duplicated hybrid motif"/>
    <property type="match status" value="1"/>
</dbReference>
<comment type="subcellular location">
    <subcellularLocation>
        <location evidence="2">Cell envelope</location>
    </subcellularLocation>
</comment>
<dbReference type="InterPro" id="IPR011055">
    <property type="entry name" value="Dup_hybrid_motif"/>
</dbReference>
<keyword evidence="12" id="KW-1185">Reference proteome</keyword>
<dbReference type="RefSeq" id="WP_283173295.1">
    <property type="nucleotide sequence ID" value="NZ_JAPNOA010000020.1"/>
</dbReference>
<sequence>MEKDPWEEDSIRSGGSLSSMFSRNQLSAADIIEIAAVVPKDSLRLRPDQKVRWIRTGDNHIQQMEVEVSPLTKHRIVRNEEGKLAYQLIQRDAEHLPRFAEARIENSMFLDGERAGIPESTLIEIANIFGWDIDFAQDIRKGDEMSVLYEEIFLDGEKIGTGDILGVRFRNQGQLYSAIRYEDKSGNVNYYTPEGMSMRKAFLRNPIDFFRISSRFSLGRKHPILNTIRAHKGTDYAAPIGTPVKAAGNGKVTFAGRKNGFGNVVVIQHNSRYETLYAHLNAFARDIRAGRSVKQSQVIGYVGMTGLATGPHLHYEFHVDGVQRDSLTLKLPMAEPIAANEKATFLKRSKEITQQMDQLSVSPVASTPAPAPDAQPAG</sequence>
<dbReference type="FunFam" id="2.70.70.10:FF:000002">
    <property type="entry name" value="Murein DD-endopeptidase MepM"/>
    <property type="match status" value="1"/>
</dbReference>
<feature type="domain" description="M23ase beta-sheet core" evidence="9">
    <location>
        <begin position="230"/>
        <end position="324"/>
    </location>
</feature>
<evidence type="ECO:0000256" key="8">
    <source>
        <dbReference type="SAM" id="MobiDB-lite"/>
    </source>
</evidence>
<dbReference type="Gene3D" id="3.10.450.350">
    <property type="match status" value="2"/>
</dbReference>
<evidence type="ECO:0000256" key="6">
    <source>
        <dbReference type="ARBA" id="ARBA00022833"/>
    </source>
</evidence>
<keyword evidence="6" id="KW-0862">Zinc</keyword>
<dbReference type="InterPro" id="IPR016047">
    <property type="entry name" value="M23ase_b-sheet_dom"/>
</dbReference>
<dbReference type="Pfam" id="PF19425">
    <property type="entry name" value="Csd3_N2"/>
    <property type="match status" value="1"/>
</dbReference>
<proteinExistence type="predicted"/>
<dbReference type="PANTHER" id="PTHR21666">
    <property type="entry name" value="PEPTIDASE-RELATED"/>
    <property type="match status" value="1"/>
</dbReference>
<dbReference type="PANTHER" id="PTHR21666:SF288">
    <property type="entry name" value="CELL DIVISION PROTEIN YTFB"/>
    <property type="match status" value="1"/>
</dbReference>
<evidence type="ECO:0000259" key="9">
    <source>
        <dbReference type="Pfam" id="PF01551"/>
    </source>
</evidence>
<evidence type="ECO:0000313" key="12">
    <source>
        <dbReference type="Proteomes" id="UP001150830"/>
    </source>
</evidence>
<evidence type="ECO:0000313" key="11">
    <source>
        <dbReference type="EMBL" id="MCY0965080.1"/>
    </source>
</evidence>
<keyword evidence="3" id="KW-0645">Protease</keyword>
<evidence type="ECO:0000256" key="1">
    <source>
        <dbReference type="ARBA" id="ARBA00001947"/>
    </source>
</evidence>
<dbReference type="Proteomes" id="UP001150830">
    <property type="component" value="Unassembled WGS sequence"/>
</dbReference>
<name>A0A9X3EE82_9GAMM</name>
<reference evidence="11" key="1">
    <citation type="submission" date="2022-11" db="EMBL/GenBank/DDBJ databases">
        <title>Parathalassolutuus dongxingensis gen. nov., sp. nov., a novel member of family Oceanospirillaceae isolated from a coastal shrimp pond in Guangxi, China.</title>
        <authorList>
            <person name="Chen H."/>
        </authorList>
    </citation>
    <scope>NUCLEOTIDE SEQUENCE</scope>
    <source>
        <strain evidence="11">G-43</strain>
    </source>
</reference>
<gene>
    <name evidence="11" type="ORF">OUO13_07765</name>
</gene>
<dbReference type="InterPro" id="IPR050570">
    <property type="entry name" value="Cell_wall_metabolism_enzyme"/>
</dbReference>
<dbReference type="Pfam" id="PF01551">
    <property type="entry name" value="Peptidase_M23"/>
    <property type="match status" value="1"/>
</dbReference>
<dbReference type="GO" id="GO:0030313">
    <property type="term" value="C:cell envelope"/>
    <property type="evidence" value="ECO:0007669"/>
    <property type="project" value="UniProtKB-SubCell"/>
</dbReference>
<keyword evidence="5" id="KW-0378">Hydrolase</keyword>
<evidence type="ECO:0000256" key="2">
    <source>
        <dbReference type="ARBA" id="ARBA00004196"/>
    </source>
</evidence>
<comment type="cofactor">
    <cofactor evidence="1">
        <name>Zn(2+)</name>
        <dbReference type="ChEBI" id="CHEBI:29105"/>
    </cofactor>
</comment>
<feature type="domain" description="Csd3-like second N-terminal" evidence="10">
    <location>
        <begin position="99"/>
        <end position="217"/>
    </location>
</feature>
<dbReference type="GO" id="GO:0006508">
    <property type="term" value="P:proteolysis"/>
    <property type="evidence" value="ECO:0007669"/>
    <property type="project" value="UniProtKB-KW"/>
</dbReference>
<evidence type="ECO:0000256" key="4">
    <source>
        <dbReference type="ARBA" id="ARBA00022723"/>
    </source>
</evidence>
<keyword evidence="4" id="KW-0479">Metal-binding</keyword>
<protein>
    <submittedName>
        <fullName evidence="11">Peptidoglycan DD-metalloendopeptidase family protein</fullName>
    </submittedName>
</protein>
<dbReference type="GO" id="GO:0046872">
    <property type="term" value="F:metal ion binding"/>
    <property type="evidence" value="ECO:0007669"/>
    <property type="project" value="UniProtKB-KW"/>
</dbReference>
<evidence type="ECO:0000256" key="5">
    <source>
        <dbReference type="ARBA" id="ARBA00022801"/>
    </source>
</evidence>
<organism evidence="11 12">
    <name type="scientific">Parathalassolituus penaei</name>
    <dbReference type="NCBI Taxonomy" id="2997323"/>
    <lineage>
        <taxon>Bacteria</taxon>
        <taxon>Pseudomonadati</taxon>
        <taxon>Pseudomonadota</taxon>
        <taxon>Gammaproteobacteria</taxon>
        <taxon>Oceanospirillales</taxon>
        <taxon>Oceanospirillaceae</taxon>
        <taxon>Parathalassolituus</taxon>
    </lineage>
</organism>
<feature type="region of interest" description="Disordered" evidence="8">
    <location>
        <begin position="356"/>
        <end position="378"/>
    </location>
</feature>
<accession>A0A9X3EE82</accession>
<dbReference type="InterPro" id="IPR045834">
    <property type="entry name" value="Csd3_N2"/>
</dbReference>
<dbReference type="GO" id="GO:0004222">
    <property type="term" value="F:metalloendopeptidase activity"/>
    <property type="evidence" value="ECO:0007669"/>
    <property type="project" value="TreeGrafter"/>
</dbReference>
<dbReference type="EMBL" id="JAPNOA010000020">
    <property type="protein sequence ID" value="MCY0965080.1"/>
    <property type="molecule type" value="Genomic_DNA"/>
</dbReference>
<dbReference type="CDD" id="cd12797">
    <property type="entry name" value="M23_peptidase"/>
    <property type="match status" value="1"/>
</dbReference>
<evidence type="ECO:0000256" key="7">
    <source>
        <dbReference type="ARBA" id="ARBA00023049"/>
    </source>
</evidence>
<feature type="compositionally biased region" description="Pro residues" evidence="8">
    <location>
        <begin position="369"/>
        <end position="378"/>
    </location>
</feature>
<keyword evidence="7" id="KW-0482">Metalloprotease</keyword>
<dbReference type="Gene3D" id="2.70.70.10">
    <property type="entry name" value="Glucose Permease (Domain IIA)"/>
    <property type="match status" value="1"/>
</dbReference>
<evidence type="ECO:0000256" key="3">
    <source>
        <dbReference type="ARBA" id="ARBA00022670"/>
    </source>
</evidence>
<evidence type="ECO:0000259" key="10">
    <source>
        <dbReference type="Pfam" id="PF19425"/>
    </source>
</evidence>
<dbReference type="AlphaFoldDB" id="A0A9X3EE82"/>